<dbReference type="InterPro" id="IPR006785">
    <property type="entry name" value="Pex14_N"/>
</dbReference>
<feature type="compositionally biased region" description="Basic and acidic residues" evidence="11">
    <location>
        <begin position="35"/>
        <end position="54"/>
    </location>
</feature>
<dbReference type="Pfam" id="PF04695">
    <property type="entry name" value="Pex14_N"/>
    <property type="match status" value="1"/>
</dbReference>
<keyword evidence="5 10" id="KW-0472">Membrane</keyword>
<reference evidence="13" key="1">
    <citation type="journal article" date="2020" name="Fungal Divers.">
        <title>Resolving the Mortierellaceae phylogeny through synthesis of multi-gene phylogenetics and phylogenomics.</title>
        <authorList>
            <person name="Vandepol N."/>
            <person name="Liber J."/>
            <person name="Desiro A."/>
            <person name="Na H."/>
            <person name="Kennedy M."/>
            <person name="Barry K."/>
            <person name="Grigoriev I.V."/>
            <person name="Miller A.N."/>
            <person name="O'Donnell K."/>
            <person name="Stajich J.E."/>
            <person name="Bonito G."/>
        </authorList>
    </citation>
    <scope>NUCLEOTIDE SEQUENCE</scope>
    <source>
        <strain evidence="13">KOD1015</strain>
    </source>
</reference>
<dbReference type="GO" id="GO:0005102">
    <property type="term" value="F:signaling receptor binding"/>
    <property type="evidence" value="ECO:0007669"/>
    <property type="project" value="TreeGrafter"/>
</dbReference>
<feature type="region of interest" description="Disordered" evidence="11">
    <location>
        <begin position="306"/>
        <end position="333"/>
    </location>
</feature>
<dbReference type="Proteomes" id="UP000780801">
    <property type="component" value="Unassembled WGS sequence"/>
</dbReference>
<evidence type="ECO:0000256" key="11">
    <source>
        <dbReference type="SAM" id="MobiDB-lite"/>
    </source>
</evidence>
<feature type="domain" description="Peroxisome membrane anchor protein Pex14p N-terminal" evidence="12">
    <location>
        <begin position="119"/>
        <end position="159"/>
    </location>
</feature>
<accession>A0A9P6G3B5</accession>
<proteinExistence type="inferred from homology"/>
<comment type="caution">
    <text evidence="13">The sequence shown here is derived from an EMBL/GenBank/DDBJ whole genome shotgun (WGS) entry which is preliminary data.</text>
</comment>
<evidence type="ECO:0000256" key="9">
    <source>
        <dbReference type="ARBA" id="ARBA00046271"/>
    </source>
</evidence>
<feature type="compositionally biased region" description="Low complexity" evidence="11">
    <location>
        <begin position="60"/>
        <end position="113"/>
    </location>
</feature>
<comment type="function">
    <text evidence="10">Component of the PEX13-PEX14 docking complex, a translocon channel that specifically mediates the import of peroxisomal cargo proteins bound to PEX5 receptor. The PEX13-PEX14 docking complex forms a large import pore which can be opened to a diameter of about 9 nm. Mechanistically, PEX5 receptor along with cargo proteins associates with the PEX14 subunit of the PEX13-PEX14 docking complex in the cytosol, leading to the insertion of the receptor into the organelle membrane with the concomitant translocation of the cargo into the peroxisome matrix.</text>
</comment>
<evidence type="ECO:0000256" key="4">
    <source>
        <dbReference type="ARBA" id="ARBA00023010"/>
    </source>
</evidence>
<dbReference type="GO" id="GO:0016560">
    <property type="term" value="P:protein import into peroxisome matrix, docking"/>
    <property type="evidence" value="ECO:0007669"/>
    <property type="project" value="UniProtKB-UniRule"/>
</dbReference>
<organism evidence="13 14">
    <name type="scientific">Lunasporangiospora selenospora</name>
    <dbReference type="NCBI Taxonomy" id="979761"/>
    <lineage>
        <taxon>Eukaryota</taxon>
        <taxon>Fungi</taxon>
        <taxon>Fungi incertae sedis</taxon>
        <taxon>Mucoromycota</taxon>
        <taxon>Mortierellomycotina</taxon>
        <taxon>Mortierellomycetes</taxon>
        <taxon>Mortierellales</taxon>
        <taxon>Mortierellaceae</taxon>
        <taxon>Lunasporangiospora</taxon>
    </lineage>
</organism>
<evidence type="ECO:0000256" key="1">
    <source>
        <dbReference type="ARBA" id="ARBA00005443"/>
    </source>
</evidence>
<name>A0A9P6G3B5_9FUNG</name>
<feature type="region of interest" description="Disordered" evidence="11">
    <location>
        <begin position="173"/>
        <end position="198"/>
    </location>
</feature>
<dbReference type="PANTHER" id="PTHR23058:SF0">
    <property type="entry name" value="PEROXISOMAL MEMBRANE PROTEIN PEX14"/>
    <property type="match status" value="1"/>
</dbReference>
<dbReference type="PANTHER" id="PTHR23058">
    <property type="entry name" value="PEROXISOMAL MEMBRANE PROTEIN PEX14"/>
    <property type="match status" value="1"/>
</dbReference>
<dbReference type="Gene3D" id="1.10.10.10">
    <property type="entry name" value="Winged helix-like DNA-binding domain superfamily/Winged helix DNA-binding domain"/>
    <property type="match status" value="1"/>
</dbReference>
<evidence type="ECO:0000313" key="13">
    <source>
        <dbReference type="EMBL" id="KAF9586732.1"/>
    </source>
</evidence>
<evidence type="ECO:0000256" key="8">
    <source>
        <dbReference type="ARBA" id="ARBA00029691"/>
    </source>
</evidence>
<evidence type="ECO:0000256" key="10">
    <source>
        <dbReference type="RuleBase" id="RU367032"/>
    </source>
</evidence>
<evidence type="ECO:0000256" key="5">
    <source>
        <dbReference type="ARBA" id="ARBA00023136"/>
    </source>
</evidence>
<keyword evidence="6 10" id="KW-0576">Peroxisome</keyword>
<gene>
    <name evidence="13" type="ORF">BGW38_006274</name>
</gene>
<dbReference type="AlphaFoldDB" id="A0A9P6G3B5"/>
<dbReference type="InterPro" id="IPR025655">
    <property type="entry name" value="PEX14"/>
</dbReference>
<feature type="region of interest" description="Disordered" evidence="11">
    <location>
        <begin position="1"/>
        <end position="115"/>
    </location>
</feature>
<keyword evidence="3 10" id="KW-0653">Protein transport</keyword>
<evidence type="ECO:0000256" key="6">
    <source>
        <dbReference type="ARBA" id="ARBA00023140"/>
    </source>
</evidence>
<evidence type="ECO:0000256" key="3">
    <source>
        <dbReference type="ARBA" id="ARBA00022927"/>
    </source>
</evidence>
<keyword evidence="4" id="KW-0811">Translocation</keyword>
<evidence type="ECO:0000259" key="12">
    <source>
        <dbReference type="Pfam" id="PF04695"/>
    </source>
</evidence>
<protein>
    <recommendedName>
        <fullName evidence="7 10">Peroxisomal membrane protein PEX14</fullName>
    </recommendedName>
    <alternativeName>
        <fullName evidence="8 10">Peroxin-14</fullName>
    </alternativeName>
</protein>
<feature type="compositionally biased region" description="Basic and acidic residues" evidence="11">
    <location>
        <begin position="306"/>
        <end position="323"/>
    </location>
</feature>
<sequence>MSDNNHTGESPAPASNPTHELLYAGNNGQPMTADQRNERREALLRRQKEAREKAQQLSQAARANVSAPAAAENTTAPATTTTTTATAASAPSSAAPASVTTASTAPVAPISPSEDQPIRENMVQQAISFLSSPSVQSADEAKKTQFLVKKGLSLKEIELARSKVAAKAPSSPVSAVTTATPVSNSVSQQPQQSTSTASFVPTVASPAMPVSYAAPPPVPPRTYESAPAYPQAQLMPMYGVQQPQTQLKLLYPLIRGITNARQTLAVSQTELLSKLKATLAGYKDYFLALNLGSDRATIRRTQNVVKDEKSSPVKELEGSKDSTADTEVTASTLPANNSVVHPSTLKQLDSFSKKLETHANQMNFEQLKATRTITQDLAEYITKETYALTSSIAYPTSRYYGYNTAGAAASGKGSHTDPTSPEAALKSEIRSLKGLLLNWRNFPVAGGAASAPGTPPMS</sequence>
<evidence type="ECO:0000256" key="2">
    <source>
        <dbReference type="ARBA" id="ARBA00022448"/>
    </source>
</evidence>
<dbReference type="OrthoDB" id="441517at2759"/>
<dbReference type="EMBL" id="JAABOA010000004">
    <property type="protein sequence ID" value="KAF9586732.1"/>
    <property type="molecule type" value="Genomic_DNA"/>
</dbReference>
<dbReference type="GO" id="GO:1990429">
    <property type="term" value="C:peroxisomal importomer complex"/>
    <property type="evidence" value="ECO:0007669"/>
    <property type="project" value="TreeGrafter"/>
</dbReference>
<feature type="compositionally biased region" description="Polar residues" evidence="11">
    <location>
        <begin position="1"/>
        <end position="18"/>
    </location>
</feature>
<evidence type="ECO:0000256" key="7">
    <source>
        <dbReference type="ARBA" id="ARBA00029502"/>
    </source>
</evidence>
<dbReference type="GO" id="GO:0005778">
    <property type="term" value="C:peroxisomal membrane"/>
    <property type="evidence" value="ECO:0007669"/>
    <property type="project" value="UniProtKB-SubCell"/>
</dbReference>
<dbReference type="InterPro" id="IPR036388">
    <property type="entry name" value="WH-like_DNA-bd_sf"/>
</dbReference>
<keyword evidence="14" id="KW-1185">Reference proteome</keyword>
<comment type="similarity">
    <text evidence="1 10">Belongs to the peroxin-14 family.</text>
</comment>
<keyword evidence="2 10" id="KW-0813">Transport</keyword>
<evidence type="ECO:0000313" key="14">
    <source>
        <dbReference type="Proteomes" id="UP000780801"/>
    </source>
</evidence>
<comment type="subcellular location">
    <subcellularLocation>
        <location evidence="9 10">Peroxisome membrane</location>
    </subcellularLocation>
</comment>